<dbReference type="SUPFAM" id="SSF52317">
    <property type="entry name" value="Class I glutamine amidotransferase-like"/>
    <property type="match status" value="1"/>
</dbReference>
<dbReference type="Gene3D" id="3.40.50.300">
    <property type="entry name" value="P-loop containing nucleotide triphosphate hydrolases"/>
    <property type="match status" value="1"/>
</dbReference>
<dbReference type="InterPro" id="IPR002586">
    <property type="entry name" value="CobQ/CobB/MinD/ParA_Nub-bd_dom"/>
</dbReference>
<dbReference type="PANTHER" id="PTHR43873:SF1">
    <property type="entry name" value="COBYRINATE A,C-DIAMIDE SYNTHASE"/>
    <property type="match status" value="1"/>
</dbReference>
<feature type="domain" description="CobQ/CobB/MinD/ParA nucleotide binding" evidence="9">
    <location>
        <begin position="9"/>
        <end position="187"/>
    </location>
</feature>
<dbReference type="HAMAP" id="MF_00027">
    <property type="entry name" value="CobB_CbiA"/>
    <property type="match status" value="1"/>
</dbReference>
<organism evidence="11">
    <name type="scientific">Thermodesulfobacterium geofontis</name>
    <dbReference type="NCBI Taxonomy" id="1295609"/>
    <lineage>
        <taxon>Bacteria</taxon>
        <taxon>Pseudomonadati</taxon>
        <taxon>Thermodesulfobacteriota</taxon>
        <taxon>Thermodesulfobacteria</taxon>
        <taxon>Thermodesulfobacteriales</taxon>
        <taxon>Thermodesulfobacteriaceae</taxon>
        <taxon>Thermodesulfobacterium</taxon>
    </lineage>
</organism>
<dbReference type="InterPro" id="IPR004484">
    <property type="entry name" value="CbiA/CobB_synth"/>
</dbReference>
<dbReference type="NCBIfam" id="NF002204">
    <property type="entry name" value="PRK01077.1"/>
    <property type="match status" value="1"/>
</dbReference>
<protein>
    <recommendedName>
        <fullName evidence="8">Cobyrinate a,c-diamide synthase</fullName>
        <ecNumber evidence="8">6.3.5.11</ecNumber>
    </recommendedName>
    <alternativeName>
        <fullName evidence="8">Cobyrinic acid a,c-diamide synthetase</fullName>
    </alternativeName>
</protein>
<dbReference type="GO" id="GO:0009236">
    <property type="term" value="P:cobalamin biosynthetic process"/>
    <property type="evidence" value="ECO:0007669"/>
    <property type="project" value="UniProtKB-UniRule"/>
</dbReference>
<evidence type="ECO:0000259" key="9">
    <source>
        <dbReference type="Pfam" id="PF01656"/>
    </source>
</evidence>
<feature type="active site" description="Nucleophile" evidence="8">
    <location>
        <position position="333"/>
    </location>
</feature>
<gene>
    <name evidence="11" type="primary">cobB</name>
    <name evidence="8" type="synonym">cbiA</name>
    <name evidence="11" type="ORF">ENU91_05320</name>
</gene>
<accession>A0A7V4JQR4</accession>
<keyword evidence="5 8" id="KW-0067">ATP-binding</keyword>
<proteinExistence type="inferred from homology"/>
<evidence type="ECO:0000256" key="7">
    <source>
        <dbReference type="ARBA" id="ARBA00022962"/>
    </source>
</evidence>
<dbReference type="Gene3D" id="3.40.50.880">
    <property type="match status" value="1"/>
</dbReference>
<evidence type="ECO:0000256" key="8">
    <source>
        <dbReference type="HAMAP-Rule" id="MF_00027"/>
    </source>
</evidence>
<reference evidence="11" key="1">
    <citation type="journal article" date="2020" name="mSystems">
        <title>Genome- and Community-Level Interaction Insights into Carbon Utilization and Element Cycling Functions of Hydrothermarchaeota in Hydrothermal Sediment.</title>
        <authorList>
            <person name="Zhou Z."/>
            <person name="Liu Y."/>
            <person name="Xu W."/>
            <person name="Pan J."/>
            <person name="Luo Z.H."/>
            <person name="Li M."/>
        </authorList>
    </citation>
    <scope>NUCLEOTIDE SEQUENCE [LARGE SCALE GENOMIC DNA]</scope>
    <source>
        <strain evidence="11">SpSt-711</strain>
    </source>
</reference>
<dbReference type="SUPFAM" id="SSF52540">
    <property type="entry name" value="P-loop containing nucleoside triphosphate hydrolases"/>
    <property type="match status" value="1"/>
</dbReference>
<comment type="pathway">
    <text evidence="8">Cofactor biosynthesis; adenosylcobalamin biosynthesis; cob(II)yrinate a,c-diamide from sirohydrochlorin (anaerobic route): step 10/10.</text>
</comment>
<dbReference type="Pfam" id="PF01656">
    <property type="entry name" value="CbiA"/>
    <property type="match status" value="1"/>
</dbReference>
<keyword evidence="7 8" id="KW-0315">Glutamine amidotransferase</keyword>
<dbReference type="GO" id="GO:0005524">
    <property type="term" value="F:ATP binding"/>
    <property type="evidence" value="ECO:0007669"/>
    <property type="project" value="UniProtKB-UniRule"/>
</dbReference>
<dbReference type="EMBL" id="DTEI01000093">
    <property type="protein sequence ID" value="HGU16052.1"/>
    <property type="molecule type" value="Genomic_DNA"/>
</dbReference>
<dbReference type="CDD" id="cd03130">
    <property type="entry name" value="GATase1_CobB"/>
    <property type="match status" value="1"/>
</dbReference>
<dbReference type="PROSITE" id="PS51274">
    <property type="entry name" value="GATASE_COBBQ"/>
    <property type="match status" value="1"/>
</dbReference>
<evidence type="ECO:0000313" key="11">
    <source>
        <dbReference type="EMBL" id="HGU16052.1"/>
    </source>
</evidence>
<evidence type="ECO:0000256" key="6">
    <source>
        <dbReference type="ARBA" id="ARBA00022842"/>
    </source>
</evidence>
<evidence type="ECO:0000256" key="4">
    <source>
        <dbReference type="ARBA" id="ARBA00022741"/>
    </source>
</evidence>
<feature type="site" description="Increases nucleophilicity of active site Cys" evidence="8">
    <location>
        <position position="438"/>
    </location>
</feature>
<evidence type="ECO:0000256" key="5">
    <source>
        <dbReference type="ARBA" id="ARBA00022840"/>
    </source>
</evidence>
<dbReference type="InterPro" id="IPR029062">
    <property type="entry name" value="Class_I_gatase-like"/>
</dbReference>
<dbReference type="UniPathway" id="UPA00148">
    <property type="reaction ID" value="UER00231"/>
</dbReference>
<evidence type="ECO:0000256" key="1">
    <source>
        <dbReference type="ARBA" id="ARBA00001946"/>
    </source>
</evidence>
<feature type="domain" description="CobB/CobQ-like glutamine amidotransferase" evidence="10">
    <location>
        <begin position="251"/>
        <end position="443"/>
    </location>
</feature>
<keyword evidence="4 8" id="KW-0547">Nucleotide-binding</keyword>
<keyword evidence="3 8" id="KW-0436">Ligase</keyword>
<keyword evidence="2 8" id="KW-0169">Cobalamin biosynthesis</keyword>
<comment type="caution">
    <text evidence="11">The sequence shown here is derived from an EMBL/GenBank/DDBJ whole genome shotgun (WGS) entry which is preliminary data.</text>
</comment>
<comment type="miscellaneous">
    <text evidence="8">The a and c carboxylates of cobyrinate are activated for nucleophilic attack via formation of a phosphorylated intermediate by ATP. CbiA catalyzes first the amidation of the c-carboxylate, and then that of the a-carboxylate.</text>
</comment>
<dbReference type="NCBIfam" id="TIGR00379">
    <property type="entry name" value="cobB"/>
    <property type="match status" value="1"/>
</dbReference>
<name>A0A7V4JQR4_9BACT</name>
<dbReference type="Pfam" id="PF07685">
    <property type="entry name" value="GATase_3"/>
    <property type="match status" value="1"/>
</dbReference>
<dbReference type="InterPro" id="IPR027417">
    <property type="entry name" value="P-loop_NTPase"/>
</dbReference>
<dbReference type="AlphaFoldDB" id="A0A7V4JQR4"/>
<keyword evidence="6 8" id="KW-0460">Magnesium</keyword>
<dbReference type="InterPro" id="IPR011698">
    <property type="entry name" value="GATase_3"/>
</dbReference>
<dbReference type="PANTHER" id="PTHR43873">
    <property type="entry name" value="COBYRINATE A,C-DIAMIDE SYNTHASE"/>
    <property type="match status" value="1"/>
</dbReference>
<evidence type="ECO:0000259" key="10">
    <source>
        <dbReference type="Pfam" id="PF07685"/>
    </source>
</evidence>
<comment type="catalytic activity">
    <reaction evidence="8">
        <text>cob(II)yrinate + 2 L-glutamine + 2 ATP + 2 H2O = cob(II)yrinate a,c diamide + 2 L-glutamate + 2 ADP + 2 phosphate + 2 H(+)</text>
        <dbReference type="Rhea" id="RHEA:26289"/>
        <dbReference type="ChEBI" id="CHEBI:15377"/>
        <dbReference type="ChEBI" id="CHEBI:15378"/>
        <dbReference type="ChEBI" id="CHEBI:29985"/>
        <dbReference type="ChEBI" id="CHEBI:30616"/>
        <dbReference type="ChEBI" id="CHEBI:43474"/>
        <dbReference type="ChEBI" id="CHEBI:58359"/>
        <dbReference type="ChEBI" id="CHEBI:58537"/>
        <dbReference type="ChEBI" id="CHEBI:58894"/>
        <dbReference type="ChEBI" id="CHEBI:456216"/>
        <dbReference type="EC" id="6.3.5.11"/>
    </reaction>
</comment>
<dbReference type="GO" id="GO:0042242">
    <property type="term" value="F:cobyrinic acid a,c-diamide synthase activity"/>
    <property type="evidence" value="ECO:0007669"/>
    <property type="project" value="UniProtKB-UniRule"/>
</dbReference>
<evidence type="ECO:0000256" key="3">
    <source>
        <dbReference type="ARBA" id="ARBA00022598"/>
    </source>
</evidence>
<comment type="cofactor">
    <cofactor evidence="1 8">
        <name>Mg(2+)</name>
        <dbReference type="ChEBI" id="CHEBI:18420"/>
    </cofactor>
</comment>
<comment type="function">
    <text evidence="8">Catalyzes the ATP-dependent amidation of the two carboxylate groups at positions a and c of cobyrinate, using either L-glutamine or ammonia as the nitrogen source.</text>
</comment>
<evidence type="ECO:0000256" key="2">
    <source>
        <dbReference type="ARBA" id="ARBA00022573"/>
    </source>
</evidence>
<comment type="domain">
    <text evidence="8">Comprises of two domains. The C-terminal domain contains the binding site for glutamine and catalyzes the hydrolysis of this substrate to glutamate and ammonia. The N-terminal domain is anticipated to bind ATP and cobyrinate and catalyzes the ultimate synthesis of the diamide product. The ammonia produced via the glutaminase domain is probably translocated to the adjacent domain via a molecular tunnel, where it reacts with an activated intermediate.</text>
</comment>
<comment type="similarity">
    <text evidence="8">Belongs to the CobB/CbiA family.</text>
</comment>
<dbReference type="EC" id="6.3.5.11" evidence="8"/>
<sequence length="475" mass="53546">MKTFTIPRLMIASHRGGAGKTILTIGLLFILKSKNVKVTAFKKGPDYIDAGWLALVSQRPCRNLDLFLLKEEQNLYSFYLGIKDNVDLALIEGNRGLFDGLDWQGSCSSAELARLLKTPIIMVLDCTKTTRSIAALVKGFLEFEKDIKIAGVILNNIARPRHEKVIKDAIENYVGIDILGSIPRLKYLPSERHLGLITSQEYRLNFLTILKEVVEKNIDLNKVLQIANQAESIELPTSSPIKENQMFTGVKIAVFYDKAFQFYYPENLEILQGLGAELVFVNSFEDSTLPSVDGVYLGGGFPEIYAEALAENKSLKKDIYLAGQEGVPIYAECGGLMYLGKEIQWNNKCYPMVGLLPIKFVVEPRPQGHGYVIARCIKSNPYFPVGEIVRGHEFHYSRPEILNFKKNIDFIFHLEKGIGFGDKQDGLYYKKIFASYTHIHFLGIPFFVANFLGEALNFKSLSINKRNKKREVGYG</sequence>